<sequence length="37" mass="4236">METAGGLYPIFVSNGQCHDHARYAKARRVCQLMRRAK</sequence>
<reference evidence="2" key="1">
    <citation type="submission" date="2017-12" db="EMBL/GenBank/DDBJ databases">
        <authorList>
            <person name="Diaz M."/>
        </authorList>
    </citation>
    <scope>NUCLEOTIDE SEQUENCE [LARGE SCALE GENOMIC DNA]</scope>
    <source>
        <strain evidence="2">FI11154</strain>
    </source>
</reference>
<evidence type="ECO:0000313" key="2">
    <source>
        <dbReference type="Proteomes" id="UP000246073"/>
    </source>
</evidence>
<dbReference type="EMBL" id="OOFM01000004">
    <property type="protein sequence ID" value="SPL63505.1"/>
    <property type="molecule type" value="Genomic_DNA"/>
</dbReference>
<organism evidence="1 2">
    <name type="scientific">Ochrobactrum soli</name>
    <dbReference type="NCBI Taxonomy" id="2448455"/>
    <lineage>
        <taxon>Bacteria</taxon>
        <taxon>Pseudomonadati</taxon>
        <taxon>Pseudomonadota</taxon>
        <taxon>Alphaproteobacteria</taxon>
        <taxon>Hyphomicrobiales</taxon>
        <taxon>Brucellaceae</taxon>
        <taxon>Brucella/Ochrobactrum group</taxon>
        <taxon>Ochrobactrum</taxon>
    </lineage>
</organism>
<accession>A0A2P9HHC5</accession>
<evidence type="ECO:0000313" key="1">
    <source>
        <dbReference type="EMBL" id="SPL63505.1"/>
    </source>
</evidence>
<name>A0A2P9HHC5_9HYPH</name>
<protein>
    <submittedName>
        <fullName evidence="1">Uncharacterized protein</fullName>
    </submittedName>
</protein>
<proteinExistence type="predicted"/>
<gene>
    <name evidence="1" type="ORF">OHAE_3437</name>
</gene>
<dbReference type="AlphaFoldDB" id="A0A2P9HHC5"/>
<dbReference type="Proteomes" id="UP000246073">
    <property type="component" value="Unassembled WGS sequence"/>
</dbReference>